<evidence type="ECO:0000259" key="5">
    <source>
        <dbReference type="PROSITE" id="PS51192"/>
    </source>
</evidence>
<dbReference type="InterPro" id="IPR014001">
    <property type="entry name" value="Helicase_ATP-bd"/>
</dbReference>
<dbReference type="Gene3D" id="3.40.50.300">
    <property type="entry name" value="P-loop containing nucleotide triphosphate hydrolases"/>
    <property type="match status" value="2"/>
</dbReference>
<dbReference type="GO" id="GO:0004386">
    <property type="term" value="F:helicase activity"/>
    <property type="evidence" value="ECO:0007669"/>
    <property type="project" value="UniProtKB-KW"/>
</dbReference>
<dbReference type="InterPro" id="IPR049614">
    <property type="entry name" value="HrpB_DEXH"/>
</dbReference>
<evidence type="ECO:0000313" key="8">
    <source>
        <dbReference type="Proteomes" id="UP000632222"/>
    </source>
</evidence>
<dbReference type="SMART" id="SM00847">
    <property type="entry name" value="HA2"/>
    <property type="match status" value="1"/>
</dbReference>
<dbReference type="InterPro" id="IPR001650">
    <property type="entry name" value="Helicase_C-like"/>
</dbReference>
<evidence type="ECO:0000256" key="4">
    <source>
        <dbReference type="ARBA" id="ARBA00022840"/>
    </source>
</evidence>
<name>A0ABQ2CWB9_9DEIO</name>
<sequence>MSLPEPLPIFDLIPDLKADFAAAGTVIVEAPPGAGKSTVLPLELLHESWLEGQKIVMLQPRRLAAKAVAARMSEVLGEKVGETVGYRVRFDTQVSSKTRIEVVTEGILTRILQNDPELSGVGLVIFDEFHERSLQADLSLALCREVQQVLREDLRLLIMSATLDGAALSRLLDDAPVRTSLGRSYPIEVRYLPRDLEGPLPALTAGVVSRALEEEAGDVLVFLPGSWEIQRTLALLSERHPQISLHALYGELPQAAQQAALLPDPAGRRKVVLATTIAETSLTIVGIRVVIDSGYTRIARFDPRSGLSRLETVRITLDAANQRAGRAGRLGPGVCYRMWSSNTQNQLLSSRLPEIQEADLAPLLLDLAQWGVKNPADLCWLTPPPQAALKQAKEVLENLGAVAEGNITPRGKALLKYPTHPRLAHLLLEAESVGLGALAADVAALLEERDPLTREAGSDVFLRVEALRHWRSRKSGGEGALKRIERLALQWRRLLKVPEENRMPRHEQVGLLLAWAYPERVAKLREGDHLRYRLAQGKGVKLKDHDPLQGEPWLAVAHLDSGTDEGRIHLASPLNIQDLTADFRTQDVLQWDSRTGTLVARREIRYLELVIESTRLQDIPEDQKVQVLCQALRSEGLHLLHWTEDTRQWQARVESLRLWRPEEEWPDVSDQGLLDTLESWLGGFLQGVRKREDFQKLDLPNILLGLLPWEKLQLLEDFAPKSLEVPSGFKIKVQYFADGSTPVLAVKLQEMFGLLDTPAVNAGRNRVLLHLLSPARRPVQVTQDLRSFWQNTYPEVRKELRIRYPKHPWPEDPWTATATRSVKRREH</sequence>
<feature type="domain" description="Helicase ATP-binding" evidence="5">
    <location>
        <begin position="17"/>
        <end position="181"/>
    </location>
</feature>
<dbReference type="CDD" id="cd18791">
    <property type="entry name" value="SF2_C_RHA"/>
    <property type="match status" value="1"/>
</dbReference>
<dbReference type="RefSeq" id="WP_189001341.1">
    <property type="nucleotide sequence ID" value="NZ_BMOD01000003.1"/>
</dbReference>
<evidence type="ECO:0000256" key="2">
    <source>
        <dbReference type="ARBA" id="ARBA00022801"/>
    </source>
</evidence>
<dbReference type="InterPro" id="IPR013689">
    <property type="entry name" value="RNA_helicase_ATP-dep_HrpB_C"/>
</dbReference>
<dbReference type="CDD" id="cd17990">
    <property type="entry name" value="DEXHc_HrpB"/>
    <property type="match status" value="1"/>
</dbReference>
<gene>
    <name evidence="7" type="ORF">GCM10008938_11870</name>
</gene>
<evidence type="ECO:0000313" key="7">
    <source>
        <dbReference type="EMBL" id="GGJ27406.1"/>
    </source>
</evidence>
<dbReference type="PROSITE" id="PS51194">
    <property type="entry name" value="HELICASE_CTER"/>
    <property type="match status" value="1"/>
</dbReference>
<dbReference type="Pfam" id="PF00270">
    <property type="entry name" value="DEAD"/>
    <property type="match status" value="1"/>
</dbReference>
<feature type="domain" description="Helicase C-terminal" evidence="6">
    <location>
        <begin position="207"/>
        <end position="376"/>
    </location>
</feature>
<dbReference type="Gene3D" id="1.20.120.1080">
    <property type="match status" value="1"/>
</dbReference>
<dbReference type="PANTHER" id="PTHR43519">
    <property type="entry name" value="ATP-DEPENDENT RNA HELICASE HRPB"/>
    <property type="match status" value="1"/>
</dbReference>
<evidence type="ECO:0000256" key="1">
    <source>
        <dbReference type="ARBA" id="ARBA00022741"/>
    </source>
</evidence>
<dbReference type="PIRSF" id="PIRSF005496">
    <property type="entry name" value="ATP_hel_hrpB"/>
    <property type="match status" value="1"/>
</dbReference>
<comment type="caution">
    <text evidence="7">The sequence shown here is derived from an EMBL/GenBank/DDBJ whole genome shotgun (WGS) entry which is preliminary data.</text>
</comment>
<accession>A0ABQ2CWB9</accession>
<keyword evidence="8" id="KW-1185">Reference proteome</keyword>
<proteinExistence type="predicted"/>
<dbReference type="Pfam" id="PF08482">
    <property type="entry name" value="HrpB_C"/>
    <property type="match status" value="1"/>
</dbReference>
<keyword evidence="1" id="KW-0547">Nucleotide-binding</keyword>
<keyword evidence="3 7" id="KW-0347">Helicase</keyword>
<protein>
    <submittedName>
        <fullName evidence="7">ATP-dependent helicase HrpB</fullName>
    </submittedName>
</protein>
<dbReference type="EMBL" id="BMOD01000003">
    <property type="protein sequence ID" value="GGJ27406.1"/>
    <property type="molecule type" value="Genomic_DNA"/>
</dbReference>
<dbReference type="Pfam" id="PF00271">
    <property type="entry name" value="Helicase_C"/>
    <property type="match status" value="1"/>
</dbReference>
<dbReference type="PROSITE" id="PS51192">
    <property type="entry name" value="HELICASE_ATP_BIND_1"/>
    <property type="match status" value="1"/>
</dbReference>
<dbReference type="PANTHER" id="PTHR43519:SF1">
    <property type="entry name" value="ATP-DEPENDENT RNA HELICASE HRPB"/>
    <property type="match status" value="1"/>
</dbReference>
<organism evidence="7 8">
    <name type="scientific">Deinococcus roseus</name>
    <dbReference type="NCBI Taxonomy" id="392414"/>
    <lineage>
        <taxon>Bacteria</taxon>
        <taxon>Thermotogati</taxon>
        <taxon>Deinococcota</taxon>
        <taxon>Deinococci</taxon>
        <taxon>Deinococcales</taxon>
        <taxon>Deinococcaceae</taxon>
        <taxon>Deinococcus</taxon>
    </lineage>
</organism>
<dbReference type="Proteomes" id="UP000632222">
    <property type="component" value="Unassembled WGS sequence"/>
</dbReference>
<dbReference type="InterPro" id="IPR010225">
    <property type="entry name" value="HrpB"/>
</dbReference>
<dbReference type="SUPFAM" id="SSF52540">
    <property type="entry name" value="P-loop containing nucleoside triphosphate hydrolases"/>
    <property type="match status" value="1"/>
</dbReference>
<dbReference type="SMART" id="SM00487">
    <property type="entry name" value="DEXDc"/>
    <property type="match status" value="1"/>
</dbReference>
<dbReference type="InterPro" id="IPR007502">
    <property type="entry name" value="Helicase-assoc_dom"/>
</dbReference>
<reference evidence="8" key="1">
    <citation type="journal article" date="2019" name="Int. J. Syst. Evol. Microbiol.">
        <title>The Global Catalogue of Microorganisms (GCM) 10K type strain sequencing project: providing services to taxonomists for standard genome sequencing and annotation.</title>
        <authorList>
            <consortium name="The Broad Institute Genomics Platform"/>
            <consortium name="The Broad Institute Genome Sequencing Center for Infectious Disease"/>
            <person name="Wu L."/>
            <person name="Ma J."/>
        </authorList>
    </citation>
    <scope>NUCLEOTIDE SEQUENCE [LARGE SCALE GENOMIC DNA]</scope>
    <source>
        <strain evidence="8">JCM 14370</strain>
    </source>
</reference>
<dbReference type="SMART" id="SM00490">
    <property type="entry name" value="HELICc"/>
    <property type="match status" value="1"/>
</dbReference>
<dbReference type="InterPro" id="IPR027417">
    <property type="entry name" value="P-loop_NTPase"/>
</dbReference>
<dbReference type="InterPro" id="IPR011545">
    <property type="entry name" value="DEAD/DEAH_box_helicase_dom"/>
</dbReference>
<dbReference type="NCBIfam" id="TIGR01970">
    <property type="entry name" value="DEAH_box_HrpB"/>
    <property type="match status" value="1"/>
</dbReference>
<evidence type="ECO:0000259" key="6">
    <source>
        <dbReference type="PROSITE" id="PS51194"/>
    </source>
</evidence>
<evidence type="ECO:0000256" key="3">
    <source>
        <dbReference type="ARBA" id="ARBA00022806"/>
    </source>
</evidence>
<keyword evidence="2" id="KW-0378">Hydrolase</keyword>
<keyword evidence="4" id="KW-0067">ATP-binding</keyword>